<dbReference type="EMBL" id="FNVR01000026">
    <property type="protein sequence ID" value="SEG34371.1"/>
    <property type="molecule type" value="Genomic_DNA"/>
</dbReference>
<keyword evidence="2" id="KW-1185">Reference proteome</keyword>
<evidence type="ECO:0008006" key="3">
    <source>
        <dbReference type="Google" id="ProtNLM"/>
    </source>
</evidence>
<accession>A0A1H5ZDM3</accession>
<dbReference type="RefSeq" id="WP_146064431.1">
    <property type="nucleotide sequence ID" value="NZ_FNVR01000026.1"/>
</dbReference>
<proteinExistence type="predicted"/>
<reference evidence="2" key="1">
    <citation type="submission" date="2016-10" db="EMBL/GenBank/DDBJ databases">
        <authorList>
            <person name="Varghese N."/>
            <person name="Submissions S."/>
        </authorList>
    </citation>
    <scope>NUCLEOTIDE SEQUENCE [LARGE SCALE GENOMIC DNA]</scope>
    <source>
        <strain evidence="2">DSM 17298</strain>
    </source>
</reference>
<dbReference type="Proteomes" id="UP000236736">
    <property type="component" value="Unassembled WGS sequence"/>
</dbReference>
<dbReference type="AlphaFoldDB" id="A0A1H5ZDM3"/>
<evidence type="ECO:0000313" key="1">
    <source>
        <dbReference type="EMBL" id="SEG34371.1"/>
    </source>
</evidence>
<gene>
    <name evidence="1" type="ORF">SAMN03080598_03460</name>
</gene>
<protein>
    <recommendedName>
        <fullName evidence="3">Outer membrane protein beta-barrel domain-containing protein</fullName>
    </recommendedName>
</protein>
<evidence type="ECO:0000313" key="2">
    <source>
        <dbReference type="Proteomes" id="UP000236736"/>
    </source>
</evidence>
<organism evidence="1 2">
    <name type="scientific">Algoriphagus boritolerans DSM 17298 = JCM 18970</name>
    <dbReference type="NCBI Taxonomy" id="1120964"/>
    <lineage>
        <taxon>Bacteria</taxon>
        <taxon>Pseudomonadati</taxon>
        <taxon>Bacteroidota</taxon>
        <taxon>Cytophagia</taxon>
        <taxon>Cytophagales</taxon>
        <taxon>Cyclobacteriaceae</taxon>
        <taxon>Algoriphagus</taxon>
    </lineage>
</organism>
<sequence>MKSFWITSFFLILSFSGYSQEAKDRVFMVDRSIKEGTVVNIDNTQIIFEEKTSLGSKTPIRLSTIWKIIYSNGFEEVFNQPLPENLIVSGNSSDVSSAPKEGLISKSSKNESTLPLISTHIGLLAPVIIGPEQWTSPEDGLALRFGYGGELGFSYNPFKYLGVTISQGYTSHASFLPEINRDSTTVIKDQIKLNTLPTTLRINIYPKETLTISAGITSSGLSLTGSNPEIKNQRLNGYTVGLGKLMPIGNGKSYLEFTLDYSSISADPFMFSLDNEKYPELESLDLVFSSISTVNIKAKFVFGLKD</sequence>
<name>A0A1H5ZDM3_9BACT</name>
<dbReference type="OrthoDB" id="669636at2"/>